<feature type="region of interest" description="Disordered" evidence="1">
    <location>
        <begin position="48"/>
        <end position="75"/>
    </location>
</feature>
<sequence>SVYSYQNRSNPWPVTGRTGCLSLGEFEEVQNGTNKALAWDEQGSARARHVSWKDQVTSPGKSVNKPPMKQRDSPQVLTHPAHFSDLPKCPLMDRRCPSPSVLRKFCAMLQENEGKTLIEDGIVTTLVPKVVPRSPKLGGNRVSKNVAVKDPEVPVALQNWDQRGAKVGVKASHWATDNPQTDFRMGDRSLGNCSTPSPRNTPSPHQASHDSPPTTRRRSFSRPSRPANQRPPSRWASPAPTATVTTPIAPRSRSLSPACKPKQRFSNYTLYAETVI</sequence>
<dbReference type="AlphaFoldDB" id="A0A8J4WYI3"/>
<accession>A0A8J4WYI3</accession>
<organism evidence="2 3">
    <name type="scientific">Clarias magur</name>
    <name type="common">Asian catfish</name>
    <name type="synonym">Macropteronotus magur</name>
    <dbReference type="NCBI Taxonomy" id="1594786"/>
    <lineage>
        <taxon>Eukaryota</taxon>
        <taxon>Metazoa</taxon>
        <taxon>Chordata</taxon>
        <taxon>Craniata</taxon>
        <taxon>Vertebrata</taxon>
        <taxon>Euteleostomi</taxon>
        <taxon>Actinopterygii</taxon>
        <taxon>Neopterygii</taxon>
        <taxon>Teleostei</taxon>
        <taxon>Ostariophysi</taxon>
        <taxon>Siluriformes</taxon>
        <taxon>Clariidae</taxon>
        <taxon>Clarias</taxon>
    </lineage>
</organism>
<evidence type="ECO:0000313" key="2">
    <source>
        <dbReference type="EMBL" id="KAF5896372.1"/>
    </source>
</evidence>
<evidence type="ECO:0000313" key="3">
    <source>
        <dbReference type="Proteomes" id="UP000727407"/>
    </source>
</evidence>
<protein>
    <submittedName>
        <fullName evidence="2">Uncharacterized protein</fullName>
    </submittedName>
</protein>
<feature type="compositionally biased region" description="Low complexity" evidence="1">
    <location>
        <begin position="236"/>
        <end position="250"/>
    </location>
</feature>
<evidence type="ECO:0000256" key="1">
    <source>
        <dbReference type="SAM" id="MobiDB-lite"/>
    </source>
</evidence>
<reference evidence="2" key="1">
    <citation type="submission" date="2020-07" db="EMBL/GenBank/DDBJ databases">
        <title>Clarias magur genome sequencing, assembly and annotation.</title>
        <authorList>
            <person name="Kushwaha B."/>
            <person name="Kumar R."/>
            <person name="Das P."/>
            <person name="Joshi C.G."/>
            <person name="Kumar D."/>
            <person name="Nagpure N.S."/>
            <person name="Pandey M."/>
            <person name="Agarwal S."/>
            <person name="Srivastava S."/>
            <person name="Singh M."/>
            <person name="Sahoo L."/>
            <person name="Jayasankar P."/>
            <person name="Meher P.K."/>
            <person name="Koringa P.G."/>
            <person name="Iquebal M.A."/>
            <person name="Das S.P."/>
            <person name="Bit A."/>
            <person name="Patnaik S."/>
            <person name="Patel N."/>
            <person name="Shah T.M."/>
            <person name="Hinsu A."/>
            <person name="Jena J.K."/>
        </authorList>
    </citation>
    <scope>NUCLEOTIDE SEQUENCE</scope>
    <source>
        <strain evidence="2">CIFAMagur01</strain>
        <tissue evidence="2">Testis</tissue>
    </source>
</reference>
<keyword evidence="3" id="KW-1185">Reference proteome</keyword>
<feature type="non-terminal residue" evidence="2">
    <location>
        <position position="276"/>
    </location>
</feature>
<dbReference type="OrthoDB" id="8853790at2759"/>
<feature type="region of interest" description="Disordered" evidence="1">
    <location>
        <begin position="175"/>
        <end position="260"/>
    </location>
</feature>
<name>A0A8J4WYI3_CLAMG</name>
<dbReference type="EMBL" id="QNUK01000279">
    <property type="protein sequence ID" value="KAF5896372.1"/>
    <property type="molecule type" value="Genomic_DNA"/>
</dbReference>
<feature type="non-terminal residue" evidence="2">
    <location>
        <position position="1"/>
    </location>
</feature>
<dbReference type="Proteomes" id="UP000727407">
    <property type="component" value="Unassembled WGS sequence"/>
</dbReference>
<comment type="caution">
    <text evidence="2">The sequence shown here is derived from an EMBL/GenBank/DDBJ whole genome shotgun (WGS) entry which is preliminary data.</text>
</comment>
<gene>
    <name evidence="2" type="ORF">DAT39_013927</name>
</gene>
<feature type="compositionally biased region" description="Polar residues" evidence="1">
    <location>
        <begin position="191"/>
        <end position="206"/>
    </location>
</feature>
<proteinExistence type="predicted"/>